<dbReference type="InterPro" id="IPR013524">
    <property type="entry name" value="Runt_dom"/>
</dbReference>
<dbReference type="PANTHER" id="PTHR11950">
    <property type="entry name" value="RUNT RELATED"/>
    <property type="match status" value="1"/>
</dbReference>
<dbReference type="GO" id="GO:0000981">
    <property type="term" value="F:DNA-binding transcription factor activity, RNA polymerase II-specific"/>
    <property type="evidence" value="ECO:0007669"/>
    <property type="project" value="TreeGrafter"/>
</dbReference>
<dbReference type="SUPFAM" id="SSF49417">
    <property type="entry name" value="p53-like transcription factors"/>
    <property type="match status" value="1"/>
</dbReference>
<dbReference type="GO" id="GO:0000978">
    <property type="term" value="F:RNA polymerase II cis-regulatory region sequence-specific DNA binding"/>
    <property type="evidence" value="ECO:0007669"/>
    <property type="project" value="TreeGrafter"/>
</dbReference>
<feature type="compositionally biased region" description="Basic and acidic residues" evidence="5">
    <location>
        <begin position="387"/>
        <end position="401"/>
    </location>
</feature>
<dbReference type="PRINTS" id="PR00967">
    <property type="entry name" value="ONCOGENEAML1"/>
</dbReference>
<dbReference type="GeneID" id="103516019"/>
<dbReference type="RefSeq" id="XP_026684337.1">
    <property type="nucleotide sequence ID" value="XM_026828536.1"/>
</dbReference>
<keyword evidence="7" id="KW-1185">Reference proteome</keyword>
<feature type="domain" description="Runt" evidence="6">
    <location>
        <begin position="24"/>
        <end position="152"/>
    </location>
</feature>
<dbReference type="AlphaFoldDB" id="A0A3Q0J787"/>
<dbReference type="PROSITE" id="PS51062">
    <property type="entry name" value="RUNT"/>
    <property type="match status" value="1"/>
</dbReference>
<keyword evidence="2" id="KW-0805">Transcription regulation</keyword>
<name>A0A3Q0J787_DIACI</name>
<evidence type="ECO:0000259" key="6">
    <source>
        <dbReference type="PROSITE" id="PS51062"/>
    </source>
</evidence>
<accession>A0A3Q0J787</accession>
<dbReference type="Proteomes" id="UP000079169">
    <property type="component" value="Unplaced"/>
</dbReference>
<reference evidence="8" key="1">
    <citation type="submission" date="2025-08" db="UniProtKB">
        <authorList>
            <consortium name="RefSeq"/>
        </authorList>
    </citation>
    <scope>IDENTIFICATION</scope>
</reference>
<gene>
    <name evidence="8" type="primary">LOC103516019</name>
</gene>
<proteinExistence type="predicted"/>
<dbReference type="InterPro" id="IPR000040">
    <property type="entry name" value="AML1_Runt"/>
</dbReference>
<dbReference type="Gene3D" id="2.60.40.720">
    <property type="match status" value="1"/>
</dbReference>
<feature type="compositionally biased region" description="Basic and acidic residues" evidence="5">
    <location>
        <begin position="352"/>
        <end position="365"/>
    </location>
</feature>
<evidence type="ECO:0000256" key="1">
    <source>
        <dbReference type="ARBA" id="ARBA00004123"/>
    </source>
</evidence>
<dbReference type="KEGG" id="dci:103516019"/>
<evidence type="ECO:0000313" key="8">
    <source>
        <dbReference type="RefSeq" id="XP_026684337.1"/>
    </source>
</evidence>
<evidence type="ECO:0000256" key="4">
    <source>
        <dbReference type="ARBA" id="ARBA00023242"/>
    </source>
</evidence>
<evidence type="ECO:0000313" key="7">
    <source>
        <dbReference type="Proteomes" id="UP000079169"/>
    </source>
</evidence>
<keyword evidence="3" id="KW-0804">Transcription</keyword>
<comment type="subcellular location">
    <subcellularLocation>
        <location evidence="1">Nucleus</location>
    </subcellularLocation>
</comment>
<dbReference type="InterPro" id="IPR012346">
    <property type="entry name" value="p53/RUNT-type_TF_DNA-bd_sf"/>
</dbReference>
<evidence type="ECO:0000256" key="2">
    <source>
        <dbReference type="ARBA" id="ARBA00023015"/>
    </source>
</evidence>
<dbReference type="STRING" id="121845.A0A3Q0J787"/>
<feature type="region of interest" description="Disordered" evidence="5">
    <location>
        <begin position="205"/>
        <end position="232"/>
    </location>
</feature>
<dbReference type="Pfam" id="PF00853">
    <property type="entry name" value="Runt"/>
    <property type="match status" value="1"/>
</dbReference>
<dbReference type="GO" id="GO:0005634">
    <property type="term" value="C:nucleus"/>
    <property type="evidence" value="ECO:0007669"/>
    <property type="project" value="UniProtKB-SubCell"/>
</dbReference>
<keyword evidence="4" id="KW-0539">Nucleus</keyword>
<feature type="region of interest" description="Disordered" evidence="5">
    <location>
        <begin position="351"/>
        <end position="421"/>
    </location>
</feature>
<sequence length="421" mass="47260">MHLTTENMNDNENFISAEVLAERTLDSLLAEHPGELTRTGCPHVVCTVLPTHWRSNKTLPVAFKVVALGDVMDGTIVTIRAGNDENYCGELRNCTAVMKNQVAKFNDLRFVGRSGRGHSSFHPFHFGPRPFPFGNPLDVHGRPTNDALPFKLSGLAHQLSLTGDSHHWANTFGRSIAGGYAHNYLHHPTPQFSHLLALQSSEQPLNCSPRDAVQTNSRTTPPPVSSEPLGNININVNRPAVPIINHKHHSKSLLPTRRYHRKIKDINKNNPDIVTPTPVPSDNNHRIVPNTVTNSPFHQTPFFNLFLNSPLFMNSPWLYSQLYHHPYNVHLRNHNSNQLSNFTHLSQFLESTSKKSLTDDDKIIVDDDDEENEKKNGDEDEEVQVEENSRESDKASSENADKTSSLSPRSPMFRHSSVSNN</sequence>
<evidence type="ECO:0000256" key="5">
    <source>
        <dbReference type="SAM" id="MobiDB-lite"/>
    </source>
</evidence>
<dbReference type="PANTHER" id="PTHR11950:SF48">
    <property type="entry name" value="RUNT RELATED B"/>
    <property type="match status" value="1"/>
</dbReference>
<protein>
    <submittedName>
        <fullName evidence="8">Runt-related transcription factor 1-like</fullName>
    </submittedName>
</protein>
<dbReference type="GO" id="GO:0005524">
    <property type="term" value="F:ATP binding"/>
    <property type="evidence" value="ECO:0007669"/>
    <property type="project" value="InterPro"/>
</dbReference>
<evidence type="ECO:0000256" key="3">
    <source>
        <dbReference type="ARBA" id="ARBA00023163"/>
    </source>
</evidence>
<dbReference type="InterPro" id="IPR008967">
    <property type="entry name" value="p53-like_TF_DNA-bd_sf"/>
</dbReference>
<organism evidence="7 8">
    <name type="scientific">Diaphorina citri</name>
    <name type="common">Asian citrus psyllid</name>
    <dbReference type="NCBI Taxonomy" id="121845"/>
    <lineage>
        <taxon>Eukaryota</taxon>
        <taxon>Metazoa</taxon>
        <taxon>Ecdysozoa</taxon>
        <taxon>Arthropoda</taxon>
        <taxon>Hexapoda</taxon>
        <taxon>Insecta</taxon>
        <taxon>Pterygota</taxon>
        <taxon>Neoptera</taxon>
        <taxon>Paraneoptera</taxon>
        <taxon>Hemiptera</taxon>
        <taxon>Sternorrhyncha</taxon>
        <taxon>Psylloidea</taxon>
        <taxon>Psyllidae</taxon>
        <taxon>Diaphorininae</taxon>
        <taxon>Diaphorina</taxon>
    </lineage>
</organism>
<dbReference type="PaxDb" id="121845-A0A3Q0J787"/>